<name>A0A6F8YEJ0_9ACTN</name>
<protein>
    <recommendedName>
        <fullName evidence="3">Cupin 2 conserved barrel domain-containing protein</fullName>
    </recommendedName>
</protein>
<organism evidence="1 2">
    <name type="scientific">Phytohabitans suffuscus</name>
    <dbReference type="NCBI Taxonomy" id="624315"/>
    <lineage>
        <taxon>Bacteria</taxon>
        <taxon>Bacillati</taxon>
        <taxon>Actinomycetota</taxon>
        <taxon>Actinomycetes</taxon>
        <taxon>Micromonosporales</taxon>
        <taxon>Micromonosporaceae</taxon>
    </lineage>
</organism>
<dbReference type="InterPro" id="IPR014710">
    <property type="entry name" value="RmlC-like_jellyroll"/>
</dbReference>
<evidence type="ECO:0000313" key="2">
    <source>
        <dbReference type="Proteomes" id="UP000503011"/>
    </source>
</evidence>
<dbReference type="Gene3D" id="2.60.120.10">
    <property type="entry name" value="Jelly Rolls"/>
    <property type="match status" value="1"/>
</dbReference>
<dbReference type="EMBL" id="AP022871">
    <property type="protein sequence ID" value="BCB84535.1"/>
    <property type="molecule type" value="Genomic_DNA"/>
</dbReference>
<dbReference type="SUPFAM" id="SSF51182">
    <property type="entry name" value="RmlC-like cupins"/>
    <property type="match status" value="1"/>
</dbReference>
<accession>A0A6F8YEJ0</accession>
<reference evidence="1 2" key="1">
    <citation type="submission" date="2020-03" db="EMBL/GenBank/DDBJ databases">
        <title>Whole genome shotgun sequence of Phytohabitans suffuscus NBRC 105367.</title>
        <authorList>
            <person name="Komaki H."/>
            <person name="Tamura T."/>
        </authorList>
    </citation>
    <scope>NUCLEOTIDE SEQUENCE [LARGE SCALE GENOMIC DNA]</scope>
    <source>
        <strain evidence="1 2">NBRC 105367</strain>
    </source>
</reference>
<sequence>MTEKHDIHQLPSSHLDDVEWEQSRFVTTFNKTLFFRDGIRFSLDRFEPGSHTFPHQHGFRQLRYVLDGEFLVNGTAYGPGSLIEFPEFTSYEVFNTNGGRWIVVQFPGTTGEAPTSTTGIEYNDEA</sequence>
<dbReference type="Proteomes" id="UP000503011">
    <property type="component" value="Chromosome"/>
</dbReference>
<dbReference type="InterPro" id="IPR011051">
    <property type="entry name" value="RmlC_Cupin_sf"/>
</dbReference>
<evidence type="ECO:0000313" key="1">
    <source>
        <dbReference type="EMBL" id="BCB84535.1"/>
    </source>
</evidence>
<dbReference type="RefSeq" id="WP_173155749.1">
    <property type="nucleotide sequence ID" value="NZ_AP022871.1"/>
</dbReference>
<gene>
    <name evidence="1" type="ORF">Psuf_018480</name>
</gene>
<reference evidence="1 2" key="2">
    <citation type="submission" date="2020-03" db="EMBL/GenBank/DDBJ databases">
        <authorList>
            <person name="Ichikawa N."/>
            <person name="Kimura A."/>
            <person name="Kitahashi Y."/>
            <person name="Uohara A."/>
        </authorList>
    </citation>
    <scope>NUCLEOTIDE SEQUENCE [LARGE SCALE GENOMIC DNA]</scope>
    <source>
        <strain evidence="1 2">NBRC 105367</strain>
    </source>
</reference>
<dbReference type="KEGG" id="psuu:Psuf_018480"/>
<proteinExistence type="predicted"/>
<dbReference type="AlphaFoldDB" id="A0A6F8YEJ0"/>
<keyword evidence="2" id="KW-1185">Reference proteome</keyword>
<evidence type="ECO:0008006" key="3">
    <source>
        <dbReference type="Google" id="ProtNLM"/>
    </source>
</evidence>